<comment type="caution">
    <text evidence="1">The sequence shown here is derived from an EMBL/GenBank/DDBJ whole genome shotgun (WGS) entry which is preliminary data.</text>
</comment>
<dbReference type="EMBL" id="CAJJDN010000120">
    <property type="protein sequence ID" value="CAD8119144.1"/>
    <property type="molecule type" value="Genomic_DNA"/>
</dbReference>
<name>A0A8S1QWC6_9CILI</name>
<evidence type="ECO:0000313" key="1">
    <source>
        <dbReference type="EMBL" id="CAD8119144.1"/>
    </source>
</evidence>
<proteinExistence type="predicted"/>
<dbReference type="AlphaFoldDB" id="A0A8S1QWC6"/>
<sequence length="88" mass="10435">MSAQSQLQTQMDRDKYFFTSLVYSNIIKTDFGYVGFMITEGLWFKLRVYYCFVIPKKVSITEPEIFTFDELEQGLAKIEQIKKDIQQN</sequence>
<keyword evidence="2" id="KW-1185">Reference proteome</keyword>
<reference evidence="1" key="1">
    <citation type="submission" date="2021-01" db="EMBL/GenBank/DDBJ databases">
        <authorList>
            <consortium name="Genoscope - CEA"/>
            <person name="William W."/>
        </authorList>
    </citation>
    <scope>NUCLEOTIDE SEQUENCE</scope>
</reference>
<dbReference type="OrthoDB" id="306059at2759"/>
<gene>
    <name evidence="1" type="ORF">PSON_ATCC_30995.1.T1200022</name>
</gene>
<dbReference type="Proteomes" id="UP000692954">
    <property type="component" value="Unassembled WGS sequence"/>
</dbReference>
<protein>
    <submittedName>
        <fullName evidence="1">Uncharacterized protein</fullName>
    </submittedName>
</protein>
<accession>A0A8S1QWC6</accession>
<organism evidence="1 2">
    <name type="scientific">Paramecium sonneborni</name>
    <dbReference type="NCBI Taxonomy" id="65129"/>
    <lineage>
        <taxon>Eukaryota</taxon>
        <taxon>Sar</taxon>
        <taxon>Alveolata</taxon>
        <taxon>Ciliophora</taxon>
        <taxon>Intramacronucleata</taxon>
        <taxon>Oligohymenophorea</taxon>
        <taxon>Peniculida</taxon>
        <taxon>Parameciidae</taxon>
        <taxon>Paramecium</taxon>
    </lineage>
</organism>
<evidence type="ECO:0000313" key="2">
    <source>
        <dbReference type="Proteomes" id="UP000692954"/>
    </source>
</evidence>